<dbReference type="Proteomes" id="UP000502504">
    <property type="component" value="Chromosome"/>
</dbReference>
<dbReference type="EMBL" id="LHQL01000011">
    <property type="protein sequence ID" value="OOQ49157.1"/>
    <property type="molecule type" value="Genomic_DNA"/>
</dbReference>
<accession>A0AAE6YA68</accession>
<dbReference type="Proteomes" id="UP000190306">
    <property type="component" value="Chromosome"/>
</dbReference>
<dbReference type="AlphaFoldDB" id="A0AAE6YA68"/>
<gene>
    <name evidence="2" type="ORF">AFM16_23100</name>
    <name evidence="3" type="ORF">HCX60_23525</name>
</gene>
<dbReference type="EMBL" id="CP050692">
    <property type="protein sequence ID" value="QIT46128.1"/>
    <property type="molecule type" value="Genomic_DNA"/>
</dbReference>
<evidence type="ECO:0000313" key="5">
    <source>
        <dbReference type="Proteomes" id="UP000502504"/>
    </source>
</evidence>
<keyword evidence="1" id="KW-0472">Membrane</keyword>
<evidence type="ECO:0000313" key="4">
    <source>
        <dbReference type="Proteomes" id="UP000190306"/>
    </source>
</evidence>
<feature type="transmembrane region" description="Helical" evidence="1">
    <location>
        <begin position="72"/>
        <end position="93"/>
    </location>
</feature>
<keyword evidence="1" id="KW-1133">Transmembrane helix</keyword>
<evidence type="ECO:0000313" key="3">
    <source>
        <dbReference type="EMBL" id="QIT46128.1"/>
    </source>
</evidence>
<reference evidence="2 4" key="1">
    <citation type="submission" date="2015-07" db="EMBL/GenBank/DDBJ databases">
        <title>Draft Genome Sequence of Streptomyces antibioticus, IMRU 3720 reveals insights in the evolution of actinomycin biosynthetic gene clusters in Streptomyces.</title>
        <authorList>
            <person name="Crnovcic I."/>
            <person name="Ruckert C."/>
            <person name="Kalinowksi J."/>
            <person name="Keller U."/>
        </authorList>
    </citation>
    <scope>NUCLEOTIDE SEQUENCE [LARGE SCALE GENOMIC DNA]</scope>
    <source>
        <strain evidence="2 4">DSM 41481</strain>
    </source>
</reference>
<evidence type="ECO:0000256" key="1">
    <source>
        <dbReference type="SAM" id="Phobius"/>
    </source>
</evidence>
<reference evidence="3 5" key="2">
    <citation type="submission" date="2020-03" db="EMBL/GenBank/DDBJ databases">
        <title>Is there a link between lipid content and antibiotic production in Streptomyces?</title>
        <authorList>
            <person name="David M."/>
            <person name="Lejeune C."/>
            <person name="Abreu S."/>
            <person name="Thibessard A."/>
            <person name="Leblond P."/>
            <person name="Chaminade P."/>
            <person name="Virolle M.-J."/>
        </authorList>
    </citation>
    <scope>NUCLEOTIDE SEQUENCE [LARGE SCALE GENOMIC DNA]</scope>
    <source>
        <strain evidence="3 5">DSM 41481</strain>
    </source>
</reference>
<organism evidence="3 5">
    <name type="scientific">Streptomyces antibioticus</name>
    <dbReference type="NCBI Taxonomy" id="1890"/>
    <lineage>
        <taxon>Bacteria</taxon>
        <taxon>Bacillati</taxon>
        <taxon>Actinomycetota</taxon>
        <taxon>Actinomycetes</taxon>
        <taxon>Kitasatosporales</taxon>
        <taxon>Streptomycetaceae</taxon>
        <taxon>Streptomyces</taxon>
    </lineage>
</organism>
<feature type="transmembrane region" description="Helical" evidence="1">
    <location>
        <begin position="21"/>
        <end position="40"/>
    </location>
</feature>
<protein>
    <submittedName>
        <fullName evidence="3">Uncharacterized protein</fullName>
    </submittedName>
</protein>
<sequence>MTATEPRDDASAASRMDKWSVAWTFLALALWGLFSFLLLADHGPDALCRGPLIDPDPSEQCRDEALRQWPALLSILSVTLLATITAAATTVYAKLLNRLSPAETTERDGAESSTSA</sequence>
<keyword evidence="4" id="KW-1185">Reference proteome</keyword>
<keyword evidence="1" id="KW-0812">Transmembrane</keyword>
<dbReference type="RefSeq" id="WP_078634522.1">
    <property type="nucleotide sequence ID" value="NZ_CM007717.1"/>
</dbReference>
<proteinExistence type="predicted"/>
<name>A0AAE6YA68_STRAT</name>
<evidence type="ECO:0000313" key="2">
    <source>
        <dbReference type="EMBL" id="OOQ49157.1"/>
    </source>
</evidence>